<protein>
    <submittedName>
        <fullName evidence="2">Uncharacterized protein</fullName>
    </submittedName>
</protein>
<comment type="caution">
    <text evidence="2">The sequence shown here is derived from an EMBL/GenBank/DDBJ whole genome shotgun (WGS) entry which is preliminary data.</text>
</comment>
<accession>X1J8Z4</accession>
<feature type="non-terminal residue" evidence="2">
    <location>
        <position position="1"/>
    </location>
</feature>
<dbReference type="AlphaFoldDB" id="X1J8Z4"/>
<reference evidence="2" key="1">
    <citation type="journal article" date="2014" name="Front. Microbiol.">
        <title>High frequency of phylogenetically diverse reductive dehalogenase-homologous genes in deep subseafloor sedimentary metagenomes.</title>
        <authorList>
            <person name="Kawai M."/>
            <person name="Futagami T."/>
            <person name="Toyoda A."/>
            <person name="Takaki Y."/>
            <person name="Nishi S."/>
            <person name="Hori S."/>
            <person name="Arai W."/>
            <person name="Tsubouchi T."/>
            <person name="Morono Y."/>
            <person name="Uchiyama I."/>
            <person name="Ito T."/>
            <person name="Fujiyama A."/>
            <person name="Inagaki F."/>
            <person name="Takami H."/>
        </authorList>
    </citation>
    <scope>NUCLEOTIDE SEQUENCE</scope>
    <source>
        <strain evidence="2">Expedition CK06-06</strain>
    </source>
</reference>
<evidence type="ECO:0000313" key="2">
    <source>
        <dbReference type="EMBL" id="GAH66238.1"/>
    </source>
</evidence>
<name>X1J8Z4_9ZZZZ</name>
<gene>
    <name evidence="2" type="ORF">S03H2_46743</name>
</gene>
<dbReference type="EMBL" id="BARU01029380">
    <property type="protein sequence ID" value="GAH66238.1"/>
    <property type="molecule type" value="Genomic_DNA"/>
</dbReference>
<organism evidence="2">
    <name type="scientific">marine sediment metagenome</name>
    <dbReference type="NCBI Taxonomy" id="412755"/>
    <lineage>
        <taxon>unclassified sequences</taxon>
        <taxon>metagenomes</taxon>
        <taxon>ecological metagenomes</taxon>
    </lineage>
</organism>
<proteinExistence type="predicted"/>
<evidence type="ECO:0000256" key="1">
    <source>
        <dbReference type="SAM" id="Phobius"/>
    </source>
</evidence>
<keyword evidence="1" id="KW-0472">Membrane</keyword>
<keyword evidence="1" id="KW-0812">Transmembrane</keyword>
<feature type="transmembrane region" description="Helical" evidence="1">
    <location>
        <begin position="29"/>
        <end position="49"/>
    </location>
</feature>
<keyword evidence="1" id="KW-1133">Transmembrane helix</keyword>
<sequence>IRYGIILVLGLLVILIDHGQFITSKGTIIWDVLPTLGLVGLMTIPFLWLKPKDKQILKLQEKKC</sequence>